<dbReference type="GO" id="GO:0003955">
    <property type="term" value="F:NAD(P)H dehydrogenase (quinone) activity"/>
    <property type="evidence" value="ECO:0007669"/>
    <property type="project" value="TreeGrafter"/>
</dbReference>
<evidence type="ECO:0000256" key="1">
    <source>
        <dbReference type="ARBA" id="ARBA00023002"/>
    </source>
</evidence>
<dbReference type="InterPro" id="IPR003680">
    <property type="entry name" value="Flavodoxin_fold"/>
</dbReference>
<dbReference type="AlphaFoldDB" id="A0A6G4QSI7"/>
<sequence>MTKTLILAFHPDLARSRANAAMLGAAARLPGVEIADLHGLYPDGRIDADREVARLLSADRIVLQFPVQWYATPALLKAWQDLILTRMFYLAYDAEGRRLEGAPLLVAATAGNTPQAYGPGGMNLYPLEDLLKPLRATANRCGLPWTEPFLAYSANKLSDGEIADLAMRYAGRLSAWIAATPRARAETAMALRA</sequence>
<dbReference type="GO" id="GO:0009055">
    <property type="term" value="F:electron transfer activity"/>
    <property type="evidence" value="ECO:0007669"/>
    <property type="project" value="TreeGrafter"/>
</dbReference>
<dbReference type="RefSeq" id="WP_165256000.1">
    <property type="nucleotide sequence ID" value="NZ_JAAKGT010000001.1"/>
</dbReference>
<evidence type="ECO:0000259" key="2">
    <source>
        <dbReference type="Pfam" id="PF02525"/>
    </source>
</evidence>
<evidence type="ECO:0000313" key="3">
    <source>
        <dbReference type="EMBL" id="NGM48616.1"/>
    </source>
</evidence>
<comment type="caution">
    <text evidence="3">The sequence shown here is derived from an EMBL/GenBank/DDBJ whole genome shotgun (WGS) entry which is preliminary data.</text>
</comment>
<dbReference type="Pfam" id="PF02525">
    <property type="entry name" value="Flavodoxin_2"/>
    <property type="match status" value="1"/>
</dbReference>
<keyword evidence="1" id="KW-0560">Oxidoreductase</keyword>
<dbReference type="EMBL" id="JAAKGT010000001">
    <property type="protein sequence ID" value="NGM48616.1"/>
    <property type="molecule type" value="Genomic_DNA"/>
</dbReference>
<dbReference type="GO" id="GO:0010181">
    <property type="term" value="F:FMN binding"/>
    <property type="evidence" value="ECO:0007669"/>
    <property type="project" value="TreeGrafter"/>
</dbReference>
<proteinExistence type="predicted"/>
<dbReference type="Gene3D" id="3.40.50.360">
    <property type="match status" value="1"/>
</dbReference>
<dbReference type="InterPro" id="IPR029039">
    <property type="entry name" value="Flavoprotein-like_sf"/>
</dbReference>
<reference evidence="3" key="1">
    <citation type="submission" date="2020-02" db="EMBL/GenBank/DDBJ databases">
        <authorList>
            <person name="Gao J."/>
            <person name="Sun J."/>
        </authorList>
    </citation>
    <scope>NUCLEOTIDE SEQUENCE</scope>
    <source>
        <strain evidence="3">602-2</strain>
    </source>
</reference>
<dbReference type="SUPFAM" id="SSF52218">
    <property type="entry name" value="Flavoproteins"/>
    <property type="match status" value="1"/>
</dbReference>
<name>A0A6G4QSI7_9CAUL</name>
<accession>A0A6G4QSI7</accession>
<protein>
    <submittedName>
        <fullName evidence="3">NAD(P)H-dependent oxidoreductase</fullName>
    </submittedName>
</protein>
<organism evidence="3">
    <name type="scientific">Caulobacter sp. 602-2</name>
    <dbReference type="NCBI Taxonomy" id="2710887"/>
    <lineage>
        <taxon>Bacteria</taxon>
        <taxon>Pseudomonadati</taxon>
        <taxon>Pseudomonadota</taxon>
        <taxon>Alphaproteobacteria</taxon>
        <taxon>Caulobacterales</taxon>
        <taxon>Caulobacteraceae</taxon>
        <taxon>Caulobacter</taxon>
    </lineage>
</organism>
<dbReference type="PANTHER" id="PTHR47307">
    <property type="entry name" value="GLUTATHIONE-REGULATED POTASSIUM-EFFLUX SYSTEM ANCILLARY PROTEIN KEFG"/>
    <property type="match status" value="1"/>
</dbReference>
<dbReference type="PANTHER" id="PTHR47307:SF1">
    <property type="entry name" value="GLUTATHIONE-REGULATED POTASSIUM-EFFLUX SYSTEM ANCILLARY PROTEIN KEFG"/>
    <property type="match status" value="1"/>
</dbReference>
<feature type="domain" description="Flavodoxin-like fold" evidence="2">
    <location>
        <begin position="2"/>
        <end position="164"/>
    </location>
</feature>
<gene>
    <name evidence="3" type="ORF">G5B46_03235</name>
</gene>
<dbReference type="InterPro" id="IPR046980">
    <property type="entry name" value="KefG/KefF"/>
</dbReference>